<accession>A0A4V3D4J5</accession>
<evidence type="ECO:0000256" key="4">
    <source>
        <dbReference type="ARBA" id="ARBA00022692"/>
    </source>
</evidence>
<sequence>MKHRFVHIRPLWMIVMVTLLVLLAGCGTQNGMDPISADTSGFFNHYLVYPFSTVIKTVASWFNDSYGVSIIIITLLIRLALFPLMKNQYKRQAVMKEKMNKLKPEMEPVQEKMKKAKTTEEKATAQKELMQLYQTHDVNPMAALGGCLPMLLQMPILIGFYYAIRRTGEIGTHTFGWFSLGHPDLVMTLLAMAVYFIQARVSMSGMDEVQRKQMAMFAYISPIMIGFVSFAAPAALPLYWCVGGLFMIAQTLLLKKLYNPSSSDEQSVSSVQTEHSK</sequence>
<evidence type="ECO:0000256" key="10">
    <source>
        <dbReference type="ARBA" id="ARBA00023186"/>
    </source>
</evidence>
<dbReference type="InterPro" id="IPR023060">
    <property type="entry name" value="YidC/YidC1/YidC2_Firmicutes"/>
</dbReference>
<dbReference type="PRINTS" id="PR00701">
    <property type="entry name" value="60KDINNERMP"/>
</dbReference>
<evidence type="ECO:0000256" key="1">
    <source>
        <dbReference type="ARBA" id="ARBA00004651"/>
    </source>
</evidence>
<dbReference type="Proteomes" id="UP000295632">
    <property type="component" value="Unassembled WGS sequence"/>
</dbReference>
<dbReference type="GO" id="GO:0032977">
    <property type="term" value="F:membrane insertase activity"/>
    <property type="evidence" value="ECO:0007669"/>
    <property type="project" value="InterPro"/>
</dbReference>
<name>A0A4V3D4J5_9BACI</name>
<dbReference type="InterPro" id="IPR001708">
    <property type="entry name" value="YidC/ALB3/OXA1/COX18"/>
</dbReference>
<dbReference type="NCBIfam" id="TIGR03592">
    <property type="entry name" value="yidC_oxa1_cterm"/>
    <property type="match status" value="1"/>
</dbReference>
<gene>
    <name evidence="12" type="primary">yidC</name>
    <name evidence="14" type="ORF">EV213_12018</name>
</gene>
<organism evidence="14 15">
    <name type="scientific">Aureibacillus halotolerans</name>
    <dbReference type="NCBI Taxonomy" id="1508390"/>
    <lineage>
        <taxon>Bacteria</taxon>
        <taxon>Bacillati</taxon>
        <taxon>Bacillota</taxon>
        <taxon>Bacilli</taxon>
        <taxon>Bacillales</taxon>
        <taxon>Bacillaceae</taxon>
        <taxon>Aureibacillus</taxon>
    </lineage>
</organism>
<keyword evidence="3 12" id="KW-1003">Cell membrane</keyword>
<keyword evidence="7 12" id="KW-1133">Transmembrane helix</keyword>
<keyword evidence="8 12" id="KW-0472">Membrane</keyword>
<evidence type="ECO:0000313" key="14">
    <source>
        <dbReference type="EMBL" id="TDQ36087.1"/>
    </source>
</evidence>
<reference evidence="14 15" key="1">
    <citation type="submission" date="2019-03" db="EMBL/GenBank/DDBJ databases">
        <title>Genomic Encyclopedia of Type Strains, Phase IV (KMG-IV): sequencing the most valuable type-strain genomes for metagenomic binning, comparative biology and taxonomic classification.</title>
        <authorList>
            <person name="Goeker M."/>
        </authorList>
    </citation>
    <scope>NUCLEOTIDE SEQUENCE [LARGE SCALE GENOMIC DNA]</scope>
    <source>
        <strain evidence="14 15">DSM 28697</strain>
    </source>
</reference>
<dbReference type="InterPro" id="IPR047196">
    <property type="entry name" value="YidC_ALB_C"/>
</dbReference>
<dbReference type="CDD" id="cd20070">
    <property type="entry name" value="5TM_YidC_Alb3"/>
    <property type="match status" value="1"/>
</dbReference>
<keyword evidence="10 12" id="KW-0143">Chaperone</keyword>
<keyword evidence="5 12" id="KW-0732">Signal</keyword>
<keyword evidence="11 12" id="KW-0449">Lipoprotein</keyword>
<dbReference type="AlphaFoldDB" id="A0A4V3D4J5"/>
<evidence type="ECO:0000256" key="2">
    <source>
        <dbReference type="ARBA" id="ARBA00022448"/>
    </source>
</evidence>
<dbReference type="PANTHER" id="PTHR12428:SF65">
    <property type="entry name" value="CYTOCHROME C OXIDASE ASSEMBLY PROTEIN COX18, MITOCHONDRIAL"/>
    <property type="match status" value="1"/>
</dbReference>
<evidence type="ECO:0000256" key="7">
    <source>
        <dbReference type="ARBA" id="ARBA00022989"/>
    </source>
</evidence>
<dbReference type="InterPro" id="IPR028055">
    <property type="entry name" value="YidC/Oxa/ALB_C"/>
</dbReference>
<evidence type="ECO:0000259" key="13">
    <source>
        <dbReference type="Pfam" id="PF02096"/>
    </source>
</evidence>
<comment type="similarity">
    <text evidence="12">Belongs to the OXA1/ALB3/YidC family. Type 2 subfamily.</text>
</comment>
<dbReference type="Pfam" id="PF02096">
    <property type="entry name" value="60KD_IMP"/>
    <property type="match status" value="1"/>
</dbReference>
<dbReference type="RefSeq" id="WP_133581825.1">
    <property type="nucleotide sequence ID" value="NZ_SNYJ01000020.1"/>
</dbReference>
<evidence type="ECO:0000256" key="5">
    <source>
        <dbReference type="ARBA" id="ARBA00022729"/>
    </source>
</evidence>
<dbReference type="OrthoDB" id="9780552at2"/>
<dbReference type="EMBL" id="SNYJ01000020">
    <property type="protein sequence ID" value="TDQ36087.1"/>
    <property type="molecule type" value="Genomic_DNA"/>
</dbReference>
<dbReference type="HAMAP" id="MF_01811">
    <property type="entry name" value="YidC_type2"/>
    <property type="match status" value="1"/>
</dbReference>
<feature type="transmembrane region" description="Helical" evidence="12">
    <location>
        <begin position="214"/>
        <end position="231"/>
    </location>
</feature>
<feature type="transmembrane region" description="Helical" evidence="12">
    <location>
        <begin position="184"/>
        <end position="202"/>
    </location>
</feature>
<evidence type="ECO:0000256" key="3">
    <source>
        <dbReference type="ARBA" id="ARBA00022475"/>
    </source>
</evidence>
<dbReference type="GO" id="GO:0051205">
    <property type="term" value="P:protein insertion into membrane"/>
    <property type="evidence" value="ECO:0007669"/>
    <property type="project" value="TreeGrafter"/>
</dbReference>
<keyword evidence="6 12" id="KW-0653">Protein transport</keyword>
<dbReference type="GO" id="GO:0005886">
    <property type="term" value="C:plasma membrane"/>
    <property type="evidence" value="ECO:0007669"/>
    <property type="project" value="UniProtKB-SubCell"/>
</dbReference>
<dbReference type="PROSITE" id="PS51257">
    <property type="entry name" value="PROKAR_LIPOPROTEIN"/>
    <property type="match status" value="1"/>
</dbReference>
<dbReference type="PANTHER" id="PTHR12428">
    <property type="entry name" value="OXA1"/>
    <property type="match status" value="1"/>
</dbReference>
<dbReference type="GO" id="GO:0015031">
    <property type="term" value="P:protein transport"/>
    <property type="evidence" value="ECO:0007669"/>
    <property type="project" value="UniProtKB-KW"/>
</dbReference>
<evidence type="ECO:0000256" key="8">
    <source>
        <dbReference type="ARBA" id="ARBA00023136"/>
    </source>
</evidence>
<comment type="caution">
    <text evidence="14">The sequence shown here is derived from an EMBL/GenBank/DDBJ whole genome shotgun (WGS) entry which is preliminary data.</text>
</comment>
<protein>
    <recommendedName>
        <fullName evidence="12">Membrane protein insertase YidC</fullName>
    </recommendedName>
    <alternativeName>
        <fullName evidence="12">Foldase YidC</fullName>
    </alternativeName>
    <alternativeName>
        <fullName evidence="12">Membrane integrase YidC</fullName>
    </alternativeName>
    <alternativeName>
        <fullName evidence="12">Membrane protein YidC</fullName>
    </alternativeName>
</protein>
<keyword evidence="9" id="KW-0564">Palmitate</keyword>
<evidence type="ECO:0000256" key="11">
    <source>
        <dbReference type="ARBA" id="ARBA00023288"/>
    </source>
</evidence>
<evidence type="ECO:0000313" key="15">
    <source>
        <dbReference type="Proteomes" id="UP000295632"/>
    </source>
</evidence>
<feature type="transmembrane region" description="Helical" evidence="12">
    <location>
        <begin position="66"/>
        <end position="85"/>
    </location>
</feature>
<keyword evidence="4 12" id="KW-0812">Transmembrane</keyword>
<evidence type="ECO:0000256" key="9">
    <source>
        <dbReference type="ARBA" id="ARBA00023139"/>
    </source>
</evidence>
<feature type="domain" description="Membrane insertase YidC/Oxa/ALB C-terminal" evidence="13">
    <location>
        <begin position="66"/>
        <end position="255"/>
    </location>
</feature>
<proteinExistence type="inferred from homology"/>
<keyword evidence="15" id="KW-1185">Reference proteome</keyword>
<evidence type="ECO:0000256" key="12">
    <source>
        <dbReference type="HAMAP-Rule" id="MF_01811"/>
    </source>
</evidence>
<comment type="function">
    <text evidence="12">Required for the insertion and/or proper folding and/or complex formation of integral membrane proteins into the membrane. Involved in integration of membrane proteins that insert both dependently and independently of the Sec translocase complex, as well as at least some lipoproteins.</text>
</comment>
<comment type="subcellular location">
    <subcellularLocation>
        <location evidence="1 12">Cell membrane</location>
        <topology evidence="1 12">Multi-pass membrane protein</topology>
    </subcellularLocation>
</comment>
<evidence type="ECO:0000256" key="6">
    <source>
        <dbReference type="ARBA" id="ARBA00022927"/>
    </source>
</evidence>
<keyword evidence="2 12" id="KW-0813">Transport</keyword>
<feature type="transmembrane region" description="Helical" evidence="12">
    <location>
        <begin position="141"/>
        <end position="164"/>
    </location>
</feature>